<dbReference type="Gene3D" id="3.10.580.10">
    <property type="entry name" value="CBS-domain"/>
    <property type="match status" value="1"/>
</dbReference>
<evidence type="ECO:0000256" key="2">
    <source>
        <dbReference type="ARBA" id="ARBA00009749"/>
    </source>
</evidence>
<dbReference type="Pfam" id="PF00571">
    <property type="entry name" value="CBS"/>
    <property type="match status" value="2"/>
</dbReference>
<dbReference type="Pfam" id="PF03448">
    <property type="entry name" value="MgtE_N"/>
    <property type="match status" value="1"/>
</dbReference>
<evidence type="ECO:0000256" key="5">
    <source>
        <dbReference type="ARBA" id="ARBA00022842"/>
    </source>
</evidence>
<evidence type="ECO:0000256" key="4">
    <source>
        <dbReference type="ARBA" id="ARBA00022692"/>
    </source>
</evidence>
<feature type="transmembrane region" description="Helical" evidence="9">
    <location>
        <begin position="372"/>
        <end position="396"/>
    </location>
</feature>
<dbReference type="PROSITE" id="PS51371">
    <property type="entry name" value="CBS"/>
    <property type="match status" value="2"/>
</dbReference>
<feature type="transmembrane region" description="Helical" evidence="9">
    <location>
        <begin position="408"/>
        <end position="428"/>
    </location>
</feature>
<evidence type="ECO:0000256" key="8">
    <source>
        <dbReference type="PROSITE-ProRule" id="PRU00703"/>
    </source>
</evidence>
<dbReference type="InterPro" id="IPR046342">
    <property type="entry name" value="CBS_dom_sf"/>
</dbReference>
<evidence type="ECO:0000313" key="11">
    <source>
        <dbReference type="EMBL" id="QOV87945.1"/>
    </source>
</evidence>
<reference evidence="11 12" key="1">
    <citation type="submission" date="2020-10" db="EMBL/GenBank/DDBJ databases">
        <title>Wide distribution of Phycisphaera-like planctomycetes from WD2101 soil group in peatlands and genome analysis of the first cultivated representative.</title>
        <authorList>
            <person name="Dedysh S.N."/>
            <person name="Beletsky A.V."/>
            <person name="Ivanova A."/>
            <person name="Kulichevskaya I.S."/>
            <person name="Suzina N.E."/>
            <person name="Philippov D.A."/>
            <person name="Rakitin A.L."/>
            <person name="Mardanov A.V."/>
            <person name="Ravin N.V."/>
        </authorList>
    </citation>
    <scope>NUCLEOTIDE SEQUENCE [LARGE SCALE GENOMIC DNA]</scope>
    <source>
        <strain evidence="11 12">M1803</strain>
    </source>
</reference>
<dbReference type="InterPro" id="IPR036739">
    <property type="entry name" value="SLC41_membr_dom_sf"/>
</dbReference>
<dbReference type="Pfam" id="PF01769">
    <property type="entry name" value="MgtE"/>
    <property type="match status" value="1"/>
</dbReference>
<comment type="caution">
    <text evidence="9">Lacks conserved residue(s) required for the propagation of feature annotation.</text>
</comment>
<keyword evidence="8" id="KW-0129">CBS domain</keyword>
<dbReference type="SUPFAM" id="SSF161093">
    <property type="entry name" value="MgtE membrane domain-like"/>
    <property type="match status" value="1"/>
</dbReference>
<dbReference type="KEGG" id="hbs:IPV69_16940"/>
<evidence type="ECO:0000313" key="12">
    <source>
        <dbReference type="Proteomes" id="UP000593765"/>
    </source>
</evidence>
<keyword evidence="3 9" id="KW-0813">Transport</keyword>
<dbReference type="NCBIfam" id="TIGR00400">
    <property type="entry name" value="mgtE"/>
    <property type="match status" value="1"/>
</dbReference>
<comment type="similarity">
    <text evidence="2 9">Belongs to the SLC41A transporter family.</text>
</comment>
<feature type="transmembrane region" description="Helical" evidence="9">
    <location>
        <begin position="344"/>
        <end position="366"/>
    </location>
</feature>
<dbReference type="GO" id="GO:0046872">
    <property type="term" value="F:metal ion binding"/>
    <property type="evidence" value="ECO:0007669"/>
    <property type="project" value="UniProtKB-KW"/>
</dbReference>
<protein>
    <recommendedName>
        <fullName evidence="9">Magnesium transporter MgtE</fullName>
    </recommendedName>
</protein>
<accession>A0A7M2WQW4</accession>
<name>A0A7M2WQW4_9BACT</name>
<dbReference type="Gene3D" id="1.10.357.20">
    <property type="entry name" value="SLC41 divalent cation transporters, integral membrane domain"/>
    <property type="match status" value="1"/>
</dbReference>
<dbReference type="InterPro" id="IPR006667">
    <property type="entry name" value="SLC41_membr_dom"/>
</dbReference>
<evidence type="ECO:0000256" key="7">
    <source>
        <dbReference type="ARBA" id="ARBA00023136"/>
    </source>
</evidence>
<dbReference type="PANTHER" id="PTHR43773">
    <property type="entry name" value="MAGNESIUM TRANSPORTER MGTE"/>
    <property type="match status" value="1"/>
</dbReference>
<dbReference type="InterPro" id="IPR038076">
    <property type="entry name" value="MgtE_N_sf"/>
</dbReference>
<dbReference type="InterPro" id="IPR000644">
    <property type="entry name" value="CBS_dom"/>
</dbReference>
<feature type="domain" description="CBS" evidence="10">
    <location>
        <begin position="188"/>
        <end position="246"/>
    </location>
</feature>
<dbReference type="SUPFAM" id="SSF54631">
    <property type="entry name" value="CBS-domain pair"/>
    <property type="match status" value="1"/>
</dbReference>
<evidence type="ECO:0000256" key="3">
    <source>
        <dbReference type="ARBA" id="ARBA00022448"/>
    </source>
</evidence>
<keyword evidence="7 9" id="KW-0472">Membrane</keyword>
<sequence length="436" mass="47532">MSDAESPRDVAAKIEEIPAQQAATILQNLSTAQAANVAEYLDPDTASRIMAEMDPALAASVLTGMEFAEASMVMAAMDPDDAVDILAHVPPETHDEILREMAARDAALVRALEQYPPDSAGGIMTTEVTALAEDLTVQEAIDELRRLSEQLEQMFYVYVVDARSHLVGVLSMRDLILARPDRRLVRVMNTHVKSVPTTMDREEVASLFRKFNYLAMPVVDEKHRLVGLITVDDVVRVLEEESMEDVQKLFGAGADERLNSPWFFSFRKRTPWLIVNLGTAFMAAAVVGLFEQTIALVPILAGLQTVVSGMGGNASAQAMAVSVRGIALGEVDNRRIRKVLRKEMLVGLLAGLVIGFITFLAVVLFYGKFGVAVIVGLALVFNHVNACVSGVSIPFIMKRLGFDPAQSASIFATTLTDCGGFFATLWLARLAMDWIK</sequence>
<feature type="transmembrane region" description="Helical" evidence="9">
    <location>
        <begin position="272"/>
        <end position="290"/>
    </location>
</feature>
<organism evidence="11 12">
    <name type="scientific">Humisphaera borealis</name>
    <dbReference type="NCBI Taxonomy" id="2807512"/>
    <lineage>
        <taxon>Bacteria</taxon>
        <taxon>Pseudomonadati</taxon>
        <taxon>Planctomycetota</taxon>
        <taxon>Phycisphaerae</taxon>
        <taxon>Tepidisphaerales</taxon>
        <taxon>Tepidisphaeraceae</taxon>
        <taxon>Humisphaera</taxon>
    </lineage>
</organism>
<dbReference type="GO" id="GO:0005886">
    <property type="term" value="C:plasma membrane"/>
    <property type="evidence" value="ECO:0007669"/>
    <property type="project" value="UniProtKB-SubCell"/>
</dbReference>
<keyword evidence="6 9" id="KW-1133">Transmembrane helix</keyword>
<keyword evidence="9" id="KW-1003">Cell membrane</keyword>
<dbReference type="Gene3D" id="1.25.60.10">
    <property type="entry name" value="MgtE N-terminal domain-like"/>
    <property type="match status" value="1"/>
</dbReference>
<gene>
    <name evidence="11" type="primary">mgtE</name>
    <name evidence="11" type="ORF">IPV69_16940</name>
</gene>
<keyword evidence="12" id="KW-1185">Reference proteome</keyword>
<proteinExistence type="inferred from homology"/>
<dbReference type="GO" id="GO:0015095">
    <property type="term" value="F:magnesium ion transmembrane transporter activity"/>
    <property type="evidence" value="ECO:0007669"/>
    <property type="project" value="UniProtKB-UniRule"/>
</dbReference>
<comment type="function">
    <text evidence="9">Acts as a magnesium transporter.</text>
</comment>
<dbReference type="AlphaFoldDB" id="A0A7M2WQW4"/>
<dbReference type="EMBL" id="CP063458">
    <property type="protein sequence ID" value="QOV87945.1"/>
    <property type="molecule type" value="Genomic_DNA"/>
</dbReference>
<evidence type="ECO:0000256" key="1">
    <source>
        <dbReference type="ARBA" id="ARBA00004141"/>
    </source>
</evidence>
<dbReference type="CDD" id="cd04606">
    <property type="entry name" value="CBS_pair_Mg_transporter"/>
    <property type="match status" value="1"/>
</dbReference>
<keyword evidence="9" id="KW-0479">Metal-binding</keyword>
<keyword evidence="5 9" id="KW-0460">Magnesium</keyword>
<comment type="subunit">
    <text evidence="9">Homodimer.</text>
</comment>
<evidence type="ECO:0000256" key="9">
    <source>
        <dbReference type="RuleBase" id="RU362011"/>
    </source>
</evidence>
<dbReference type="SUPFAM" id="SSF158791">
    <property type="entry name" value="MgtE N-terminal domain-like"/>
    <property type="match status" value="1"/>
</dbReference>
<dbReference type="InterPro" id="IPR006668">
    <property type="entry name" value="Mg_transptr_MgtE_intracell_dom"/>
</dbReference>
<feature type="domain" description="CBS" evidence="10">
    <location>
        <begin position="124"/>
        <end position="185"/>
    </location>
</feature>
<dbReference type="InterPro" id="IPR006669">
    <property type="entry name" value="MgtE_transporter"/>
</dbReference>
<dbReference type="Proteomes" id="UP000593765">
    <property type="component" value="Chromosome"/>
</dbReference>
<dbReference type="PANTHER" id="PTHR43773:SF1">
    <property type="entry name" value="MAGNESIUM TRANSPORTER MGTE"/>
    <property type="match status" value="1"/>
</dbReference>
<evidence type="ECO:0000259" key="10">
    <source>
        <dbReference type="PROSITE" id="PS51371"/>
    </source>
</evidence>
<evidence type="ECO:0000256" key="6">
    <source>
        <dbReference type="ARBA" id="ARBA00022989"/>
    </source>
</evidence>
<keyword evidence="4 9" id="KW-0812">Transmembrane</keyword>
<dbReference type="SMART" id="SM00924">
    <property type="entry name" value="MgtE_N"/>
    <property type="match status" value="1"/>
</dbReference>
<dbReference type="SMART" id="SM00116">
    <property type="entry name" value="CBS"/>
    <property type="match status" value="2"/>
</dbReference>
<comment type="subcellular location">
    <subcellularLocation>
        <location evidence="9">Cell membrane</location>
        <topology evidence="9">Multi-pass membrane protein</topology>
    </subcellularLocation>
    <subcellularLocation>
        <location evidence="1">Membrane</location>
        <topology evidence="1">Multi-pass membrane protein</topology>
    </subcellularLocation>
</comment>